<dbReference type="InterPro" id="IPR008266">
    <property type="entry name" value="Tyr_kinase_AS"/>
</dbReference>
<name>A0A9W6BK38_9CHLO</name>
<dbReference type="PANTHER" id="PTHR44329:SF214">
    <property type="entry name" value="PROTEIN KINASE DOMAIN-CONTAINING PROTEIN"/>
    <property type="match status" value="1"/>
</dbReference>
<dbReference type="GO" id="GO:0005524">
    <property type="term" value="F:ATP binding"/>
    <property type="evidence" value="ECO:0007669"/>
    <property type="project" value="InterPro"/>
</dbReference>
<reference evidence="3 4" key="1">
    <citation type="journal article" date="2023" name="Commun. Biol.">
        <title>Reorganization of the ancestral sex-determining regions during the evolution of trioecy in Pleodorina starrii.</title>
        <authorList>
            <person name="Takahashi K."/>
            <person name="Suzuki S."/>
            <person name="Kawai-Toyooka H."/>
            <person name="Yamamoto K."/>
            <person name="Hamaji T."/>
            <person name="Ootsuki R."/>
            <person name="Yamaguchi H."/>
            <person name="Kawachi M."/>
            <person name="Higashiyama T."/>
            <person name="Nozaki H."/>
        </authorList>
    </citation>
    <scope>NUCLEOTIDE SEQUENCE [LARGE SCALE GENOMIC DNA]</scope>
    <source>
        <strain evidence="3 4">NIES-4479</strain>
    </source>
</reference>
<accession>A0A9W6BK38</accession>
<feature type="domain" description="Protein kinase" evidence="2">
    <location>
        <begin position="1"/>
        <end position="405"/>
    </location>
</feature>
<feature type="compositionally biased region" description="Low complexity" evidence="1">
    <location>
        <begin position="422"/>
        <end position="452"/>
    </location>
</feature>
<feature type="region of interest" description="Disordered" evidence="1">
    <location>
        <begin position="66"/>
        <end position="93"/>
    </location>
</feature>
<evidence type="ECO:0000313" key="3">
    <source>
        <dbReference type="EMBL" id="GLC52881.1"/>
    </source>
</evidence>
<dbReference type="InterPro" id="IPR011009">
    <property type="entry name" value="Kinase-like_dom_sf"/>
</dbReference>
<proteinExistence type="predicted"/>
<dbReference type="PROSITE" id="PS50011">
    <property type="entry name" value="PROTEIN_KINASE_DOM"/>
    <property type="match status" value="1"/>
</dbReference>
<dbReference type="EMBL" id="BRXU01000007">
    <property type="protein sequence ID" value="GLC52881.1"/>
    <property type="molecule type" value="Genomic_DNA"/>
</dbReference>
<sequence length="464" mass="48481">MSGLVAAAADTPSQDLALPHRAIQEAAISTSVSHPNVVATYTYTLERLEDAPPRLNAAIMRADDKPALQGTNTGSASSSSQADGSVRHSAVDASGRGELEVWKLTLVQELCNGNSLRCCLEQGTLTGCQVVETQSSSGSGQFGIWRRVGAGPTASAPGGGRPQSSSVSSGPAALQSPAAGSLMQQQQQQHQQQQQQQQLDPRITLMVALQAARGLAHLHSSGIVHADVSSANILLKRSPSRSGGDGHSSGANGCGAAADPYSYGYVAKVCDFGLSGKLDDTRAALYLSGPARAVSAYTAPELVRHGHASPAGDVYAFAVVLWELALGCPLPALLARPEGARLQSWLAQQSRLDPRTVEPLPPGLLTWPADGVPPGLLGLVGECLRGDPATRPSARQLYERLYTLLAGEPPLHHQPPPPSLLPPRQQQQQQQQQQCQALQEGSTSNSPGPGTSCLSLNSSTVTWL</sequence>
<dbReference type="PROSITE" id="PS00109">
    <property type="entry name" value="PROTEIN_KINASE_TYR"/>
    <property type="match status" value="1"/>
</dbReference>
<dbReference type="InterPro" id="IPR051681">
    <property type="entry name" value="Ser/Thr_Kinases-Pseudokinases"/>
</dbReference>
<dbReference type="AlphaFoldDB" id="A0A9W6BK38"/>
<dbReference type="PANTHER" id="PTHR44329">
    <property type="entry name" value="SERINE/THREONINE-PROTEIN KINASE TNNI3K-RELATED"/>
    <property type="match status" value="1"/>
</dbReference>
<evidence type="ECO:0000259" key="2">
    <source>
        <dbReference type="PROSITE" id="PS50011"/>
    </source>
</evidence>
<feature type="region of interest" description="Disordered" evidence="1">
    <location>
        <begin position="134"/>
        <end position="197"/>
    </location>
</feature>
<organism evidence="3 4">
    <name type="scientific">Pleodorina starrii</name>
    <dbReference type="NCBI Taxonomy" id="330485"/>
    <lineage>
        <taxon>Eukaryota</taxon>
        <taxon>Viridiplantae</taxon>
        <taxon>Chlorophyta</taxon>
        <taxon>core chlorophytes</taxon>
        <taxon>Chlorophyceae</taxon>
        <taxon>CS clade</taxon>
        <taxon>Chlamydomonadales</taxon>
        <taxon>Volvocaceae</taxon>
        <taxon>Pleodorina</taxon>
    </lineage>
</organism>
<feature type="compositionally biased region" description="Polar residues" evidence="1">
    <location>
        <begin position="453"/>
        <end position="464"/>
    </location>
</feature>
<feature type="compositionally biased region" description="Low complexity" evidence="1">
    <location>
        <begin position="74"/>
        <end position="84"/>
    </location>
</feature>
<dbReference type="Proteomes" id="UP001165080">
    <property type="component" value="Unassembled WGS sequence"/>
</dbReference>
<gene>
    <name evidence="3" type="primary">PLEST002485</name>
    <name evidence="3" type="ORF">PLESTB_000684100</name>
</gene>
<feature type="region of interest" description="Disordered" evidence="1">
    <location>
        <begin position="407"/>
        <end position="464"/>
    </location>
</feature>
<dbReference type="GO" id="GO:0004674">
    <property type="term" value="F:protein serine/threonine kinase activity"/>
    <property type="evidence" value="ECO:0007669"/>
    <property type="project" value="TreeGrafter"/>
</dbReference>
<protein>
    <recommendedName>
        <fullName evidence="2">Protein kinase domain-containing protein</fullName>
    </recommendedName>
</protein>
<dbReference type="Pfam" id="PF07714">
    <property type="entry name" value="PK_Tyr_Ser-Thr"/>
    <property type="match status" value="1"/>
</dbReference>
<feature type="compositionally biased region" description="Pro residues" evidence="1">
    <location>
        <begin position="412"/>
        <end position="421"/>
    </location>
</feature>
<evidence type="ECO:0000313" key="4">
    <source>
        <dbReference type="Proteomes" id="UP001165080"/>
    </source>
</evidence>
<dbReference type="InterPro" id="IPR000719">
    <property type="entry name" value="Prot_kinase_dom"/>
</dbReference>
<keyword evidence="4" id="KW-1185">Reference proteome</keyword>
<dbReference type="SUPFAM" id="SSF56112">
    <property type="entry name" value="Protein kinase-like (PK-like)"/>
    <property type="match status" value="1"/>
</dbReference>
<comment type="caution">
    <text evidence="3">The sequence shown here is derived from an EMBL/GenBank/DDBJ whole genome shotgun (WGS) entry which is preliminary data.</text>
</comment>
<evidence type="ECO:0000256" key="1">
    <source>
        <dbReference type="SAM" id="MobiDB-lite"/>
    </source>
</evidence>
<dbReference type="Gene3D" id="1.10.510.10">
    <property type="entry name" value="Transferase(Phosphotransferase) domain 1"/>
    <property type="match status" value="1"/>
</dbReference>
<feature type="compositionally biased region" description="Low complexity" evidence="1">
    <location>
        <begin position="184"/>
        <end position="197"/>
    </location>
</feature>
<dbReference type="InterPro" id="IPR001245">
    <property type="entry name" value="Ser-Thr/Tyr_kinase_cat_dom"/>
</dbReference>